<sequence>MGLILSSCVSCSVWLINYFLDTFLPPKLINEKFPQISNKACALTYSEESSAEVPRCLQGRHFPTELLFQILDEVDISDDGFLWLNCRPVCHDFKFRVEEIYYRNYIPRLQLATLVYANPITPPTSSSSPSDPTHVSWRHDIPETFYSNESTDPKRIYLDPPTVTSPIPERILTYYTPSRIPHPDPTKVLFELAKPLNPWNSLYINDANIATRNGDGNGETIAASFHHYTRAASSFCGSFADRYVGYYAVRLIKPSNSEEHRRLLEYVQQQRDEKDLVRYHEHHQNGWSSYWAFNQDLRRANTSSSWPLWSDTTENVVRLLPIVRCDFKGSVTDGGFLEIDWRTLVGQCCRVREEHRFVDWGTDLRVVGVGGGGFGNGRTSGIGRIKALRAQHVLWCTYGGLLGNWVS</sequence>
<dbReference type="Proteomes" id="UP001152607">
    <property type="component" value="Unassembled WGS sequence"/>
</dbReference>
<dbReference type="OrthoDB" id="2967395at2759"/>
<dbReference type="EMBL" id="CAOQHR010000005">
    <property type="protein sequence ID" value="CAI6335387.1"/>
    <property type="molecule type" value="Genomic_DNA"/>
</dbReference>
<evidence type="ECO:0000313" key="1">
    <source>
        <dbReference type="EMBL" id="CAI6335387.1"/>
    </source>
</evidence>
<evidence type="ECO:0000313" key="2">
    <source>
        <dbReference type="Proteomes" id="UP001152607"/>
    </source>
</evidence>
<name>A0A9W4UIM7_9PLEO</name>
<organism evidence="1 2">
    <name type="scientific">Periconia digitata</name>
    <dbReference type="NCBI Taxonomy" id="1303443"/>
    <lineage>
        <taxon>Eukaryota</taxon>
        <taxon>Fungi</taxon>
        <taxon>Dikarya</taxon>
        <taxon>Ascomycota</taxon>
        <taxon>Pezizomycotina</taxon>
        <taxon>Dothideomycetes</taxon>
        <taxon>Pleosporomycetidae</taxon>
        <taxon>Pleosporales</taxon>
        <taxon>Massarineae</taxon>
        <taxon>Periconiaceae</taxon>
        <taxon>Periconia</taxon>
    </lineage>
</organism>
<protein>
    <submittedName>
        <fullName evidence="1">Uncharacterized protein</fullName>
    </submittedName>
</protein>
<accession>A0A9W4UIM7</accession>
<proteinExistence type="predicted"/>
<gene>
    <name evidence="1" type="ORF">PDIGIT_LOCUS8468</name>
</gene>
<dbReference type="AlphaFoldDB" id="A0A9W4UIM7"/>
<keyword evidence="2" id="KW-1185">Reference proteome</keyword>
<comment type="caution">
    <text evidence="1">The sequence shown here is derived from an EMBL/GenBank/DDBJ whole genome shotgun (WGS) entry which is preliminary data.</text>
</comment>
<reference evidence="1" key="1">
    <citation type="submission" date="2023-01" db="EMBL/GenBank/DDBJ databases">
        <authorList>
            <person name="Van Ghelder C."/>
            <person name="Rancurel C."/>
        </authorList>
    </citation>
    <scope>NUCLEOTIDE SEQUENCE</scope>
    <source>
        <strain evidence="1">CNCM I-4278</strain>
    </source>
</reference>